<dbReference type="SUPFAM" id="SSF50952">
    <property type="entry name" value="Soluble quinoprotein glucose dehydrogenase"/>
    <property type="match status" value="1"/>
</dbReference>
<dbReference type="EMBL" id="JADJOT010000010">
    <property type="protein sequence ID" value="MBK7955361.1"/>
    <property type="molecule type" value="Genomic_DNA"/>
</dbReference>
<evidence type="ECO:0000256" key="1">
    <source>
        <dbReference type="SAM" id="SignalP"/>
    </source>
</evidence>
<feature type="chain" id="PRO_5037036271" evidence="1">
    <location>
        <begin position="20"/>
        <end position="459"/>
    </location>
</feature>
<dbReference type="InterPro" id="IPR012938">
    <property type="entry name" value="Glc/Sorbosone_DH"/>
</dbReference>
<accession>A0A935W4G2</accession>
<dbReference type="Gene3D" id="2.120.10.30">
    <property type="entry name" value="TolB, C-terminal domain"/>
    <property type="match status" value="1"/>
</dbReference>
<sequence>MKYLATLSLSLLLCSPVAATTVSQPYAEPPLRDLGLSLTLLANVPDVYGDSRPNGSVPYGDGSGRLLLTDRTGVAYTVAPNGTLSPLLDARSLVPTMTYGSEQGLQAAVRHPKDGNLLLTVTTESVNPNLDARLFKLPTGSTLPIDHYDVVSEWNPTTSKRNVLMVIEQWGYDHNTNQPLCLADGSCLIPVGDGGNTVYSGTVGKFGFGQRLDSPLGTLLRIIPNGDGTYGVPKDNPFVGDGDSATLAEIYAYGFRNPQRGYVRADGTLVWIDMGQANAEEVNAIVAGGNYGWPRREGNYCVVANDETVLEDCGSQAGFIDPVAAYDHGAGLADQLARRAIGGIAACEGCGIPELEGDTLAIDLATGALLHELPGGLFEELLLGGKTFAQRLGLDRVEARLGVDETGGLLLISRLEGTVYHLQRSAEIPIGSTAALALPGLALLLLPGRRRLHRRTAVS</sequence>
<dbReference type="PANTHER" id="PTHR19328">
    <property type="entry name" value="HEDGEHOG-INTERACTING PROTEIN"/>
    <property type="match status" value="1"/>
</dbReference>
<evidence type="ECO:0000313" key="4">
    <source>
        <dbReference type="Proteomes" id="UP000706151"/>
    </source>
</evidence>
<evidence type="ECO:0000313" key="3">
    <source>
        <dbReference type="EMBL" id="MBK7955361.1"/>
    </source>
</evidence>
<feature type="signal peptide" evidence="1">
    <location>
        <begin position="1"/>
        <end position="19"/>
    </location>
</feature>
<reference evidence="3 4" key="1">
    <citation type="submission" date="2020-10" db="EMBL/GenBank/DDBJ databases">
        <title>Connecting structure to function with the recovery of over 1000 high-quality activated sludge metagenome-assembled genomes encoding full-length rRNA genes using long-read sequencing.</title>
        <authorList>
            <person name="Singleton C.M."/>
            <person name="Petriglieri F."/>
            <person name="Kristensen J.M."/>
            <person name="Kirkegaard R.H."/>
            <person name="Michaelsen T.Y."/>
            <person name="Andersen M.H."/>
            <person name="Karst S.M."/>
            <person name="Dueholm M.S."/>
            <person name="Nielsen P.H."/>
            <person name="Albertsen M."/>
        </authorList>
    </citation>
    <scope>NUCLEOTIDE SEQUENCE [LARGE SCALE GENOMIC DNA]</scope>
    <source>
        <strain evidence="3">Fred_18-Q3-R57-64_BAT3C.720</strain>
    </source>
</reference>
<protein>
    <submittedName>
        <fullName evidence="3">PQQ-dependent sugar dehydrogenase</fullName>
    </submittedName>
</protein>
<comment type="caution">
    <text evidence="3">The sequence shown here is derived from an EMBL/GenBank/DDBJ whole genome shotgun (WGS) entry which is preliminary data.</text>
</comment>
<name>A0A935W4G2_9PROT</name>
<evidence type="ECO:0000259" key="2">
    <source>
        <dbReference type="Pfam" id="PF07995"/>
    </source>
</evidence>
<dbReference type="Pfam" id="PF07995">
    <property type="entry name" value="GSDH"/>
    <property type="match status" value="1"/>
</dbReference>
<proteinExistence type="predicted"/>
<dbReference type="AlphaFoldDB" id="A0A935W4G2"/>
<dbReference type="Proteomes" id="UP000706151">
    <property type="component" value="Unassembled WGS sequence"/>
</dbReference>
<dbReference type="InterPro" id="IPR011041">
    <property type="entry name" value="Quinoprot_gluc/sorb_DH_b-prop"/>
</dbReference>
<gene>
    <name evidence="3" type="ORF">IPK02_16235</name>
</gene>
<feature type="domain" description="Glucose/Sorbosone dehydrogenase" evidence="2">
    <location>
        <begin position="64"/>
        <end position="370"/>
    </location>
</feature>
<keyword evidence="1" id="KW-0732">Signal</keyword>
<dbReference type="InterPro" id="IPR011042">
    <property type="entry name" value="6-blade_b-propeller_TolB-like"/>
</dbReference>
<dbReference type="PANTHER" id="PTHR19328:SF75">
    <property type="entry name" value="ALDOSE SUGAR DEHYDROGENASE YLII"/>
    <property type="match status" value="1"/>
</dbReference>
<organism evidence="3 4">
    <name type="scientific">Candidatus Accumulibacter affinis</name>
    <dbReference type="NCBI Taxonomy" id="2954384"/>
    <lineage>
        <taxon>Bacteria</taxon>
        <taxon>Pseudomonadati</taxon>
        <taxon>Pseudomonadota</taxon>
        <taxon>Betaproteobacteria</taxon>
        <taxon>Candidatus Accumulibacter</taxon>
    </lineage>
</organism>